<dbReference type="InterPro" id="IPR000683">
    <property type="entry name" value="Gfo/Idh/MocA-like_OxRdtase_N"/>
</dbReference>
<dbReference type="PANTHER" id="PTHR22604:SF105">
    <property type="entry name" value="TRANS-1,2-DIHYDROBENZENE-1,2-DIOL DEHYDROGENASE"/>
    <property type="match status" value="1"/>
</dbReference>
<dbReference type="RefSeq" id="WP_093941952.1">
    <property type="nucleotide sequence ID" value="NZ_CP022521.1"/>
</dbReference>
<reference evidence="5 6" key="1">
    <citation type="submission" date="2017-07" db="EMBL/GenBank/DDBJ databases">
        <title>Complete genome sequence of Actinoalloteichus hoggarensis DSM 45943, type strain of Actinoalloteichus hoggarensis.</title>
        <authorList>
            <person name="Ruckert C."/>
            <person name="Nouioui I."/>
            <person name="Willmese J."/>
            <person name="van Wezel G."/>
            <person name="Klenk H.-P."/>
            <person name="Kalinowski J."/>
            <person name="Zotchev S.B."/>
        </authorList>
    </citation>
    <scope>NUCLEOTIDE SEQUENCE [LARGE SCALE GENOMIC DNA]</scope>
    <source>
        <strain evidence="5 6">DSM 45943</strain>
    </source>
</reference>
<evidence type="ECO:0000259" key="4">
    <source>
        <dbReference type="Pfam" id="PF22725"/>
    </source>
</evidence>
<comment type="similarity">
    <text evidence="1">Belongs to the Gfo/Idh/MocA family.</text>
</comment>
<evidence type="ECO:0000313" key="6">
    <source>
        <dbReference type="Proteomes" id="UP000204221"/>
    </source>
</evidence>
<dbReference type="EMBL" id="CP022521">
    <property type="protein sequence ID" value="ASO20657.1"/>
    <property type="molecule type" value="Genomic_DNA"/>
</dbReference>
<sequence length="336" mass="35926">MSGRLGIGVLGCSAIAWKRTLPAFEAEPGIEIVAVASRDPAKARTFADRFDCAATDYAGLLAHPEVEAVYLPLPPSLHLSWGAEVLRSGRHLLTEKPMATTAAEARELIALGAELGLVVRENSMFVHHAQHARVREVVAEGRLGTPRSLRAAFCIPPLPSTDIRYAPDLGGGALLDTGVYPIRAAQLLLGDELTVVGAVLRCSSVTGVDIGGQALLVSSSGVTASLEFGFEHAYGSFYSIWGSAARLHLDRAFTPPPAWQPRLRIEGQDRTEERLLAADHQFANSVRSFAAAASAGRSAAHPEEQPWCVASIRNMELVDRIRATAARVPVQDETGQ</sequence>
<dbReference type="Gene3D" id="3.30.360.10">
    <property type="entry name" value="Dihydrodipicolinate Reductase, domain 2"/>
    <property type="match status" value="1"/>
</dbReference>
<organism evidence="5 6">
    <name type="scientific">Actinoalloteichus hoggarensis</name>
    <dbReference type="NCBI Taxonomy" id="1470176"/>
    <lineage>
        <taxon>Bacteria</taxon>
        <taxon>Bacillati</taxon>
        <taxon>Actinomycetota</taxon>
        <taxon>Actinomycetes</taxon>
        <taxon>Pseudonocardiales</taxon>
        <taxon>Pseudonocardiaceae</taxon>
        <taxon>Actinoalloteichus</taxon>
    </lineage>
</organism>
<evidence type="ECO:0000256" key="1">
    <source>
        <dbReference type="ARBA" id="ARBA00010928"/>
    </source>
</evidence>
<accession>A0A221W537</accession>
<feature type="domain" description="GFO/IDH/MocA-like oxidoreductase" evidence="4">
    <location>
        <begin position="132"/>
        <end position="247"/>
    </location>
</feature>
<dbReference type="GO" id="GO:0000166">
    <property type="term" value="F:nucleotide binding"/>
    <property type="evidence" value="ECO:0007669"/>
    <property type="project" value="InterPro"/>
</dbReference>
<name>A0A221W537_9PSEU</name>
<dbReference type="EC" id="1.1.1.292" evidence="5"/>
<evidence type="ECO:0000313" key="5">
    <source>
        <dbReference type="EMBL" id="ASO20657.1"/>
    </source>
</evidence>
<dbReference type="PANTHER" id="PTHR22604">
    <property type="entry name" value="OXIDOREDUCTASES"/>
    <property type="match status" value="1"/>
</dbReference>
<dbReference type="SUPFAM" id="SSF51735">
    <property type="entry name" value="NAD(P)-binding Rossmann-fold domains"/>
    <property type="match status" value="1"/>
</dbReference>
<dbReference type="Pfam" id="PF22725">
    <property type="entry name" value="GFO_IDH_MocA_C3"/>
    <property type="match status" value="1"/>
</dbReference>
<dbReference type="AlphaFoldDB" id="A0A221W537"/>
<dbReference type="Gene3D" id="3.40.50.720">
    <property type="entry name" value="NAD(P)-binding Rossmann-like Domain"/>
    <property type="match status" value="1"/>
</dbReference>
<dbReference type="Pfam" id="PF01408">
    <property type="entry name" value="GFO_IDH_MocA"/>
    <property type="match status" value="1"/>
</dbReference>
<dbReference type="InterPro" id="IPR036291">
    <property type="entry name" value="NAD(P)-bd_dom_sf"/>
</dbReference>
<dbReference type="SUPFAM" id="SSF55347">
    <property type="entry name" value="Glyceraldehyde-3-phosphate dehydrogenase-like, C-terminal domain"/>
    <property type="match status" value="1"/>
</dbReference>
<feature type="domain" description="Gfo/Idh/MocA-like oxidoreductase N-terminal" evidence="3">
    <location>
        <begin position="6"/>
        <end position="121"/>
    </location>
</feature>
<keyword evidence="2 5" id="KW-0560">Oxidoreductase</keyword>
<evidence type="ECO:0000256" key="2">
    <source>
        <dbReference type="ARBA" id="ARBA00023002"/>
    </source>
</evidence>
<keyword evidence="6" id="KW-1185">Reference proteome</keyword>
<dbReference type="OrthoDB" id="9815825at2"/>
<gene>
    <name evidence="5" type="primary">afr3</name>
    <name evidence="5" type="ORF">AHOG_15155</name>
</gene>
<protein>
    <submittedName>
        <fullName evidence="5">1,5-anhydro-D-fructose reductase</fullName>
        <ecNumber evidence="5">1.1.1.292</ecNumber>
    </submittedName>
</protein>
<dbReference type="KEGG" id="ahg:AHOG_15155"/>
<proteinExistence type="inferred from homology"/>
<evidence type="ECO:0000259" key="3">
    <source>
        <dbReference type="Pfam" id="PF01408"/>
    </source>
</evidence>
<dbReference type="GO" id="GO:0033712">
    <property type="term" value="F:1,5-anhydro-D-fructose reductase (1,5-anhydro-D-mannitol-forming) activity"/>
    <property type="evidence" value="ECO:0007669"/>
    <property type="project" value="UniProtKB-EC"/>
</dbReference>
<dbReference type="Proteomes" id="UP000204221">
    <property type="component" value="Chromosome"/>
</dbReference>
<dbReference type="InterPro" id="IPR055170">
    <property type="entry name" value="GFO_IDH_MocA-like_dom"/>
</dbReference>
<dbReference type="InterPro" id="IPR050984">
    <property type="entry name" value="Gfo/Idh/MocA_domain"/>
</dbReference>